<dbReference type="InterPro" id="IPR052922">
    <property type="entry name" value="Cytidylate_Kinase-2"/>
</dbReference>
<dbReference type="RefSeq" id="WP_354280867.1">
    <property type="nucleotide sequence ID" value="NZ_JBEPMK010000003.1"/>
</dbReference>
<proteinExistence type="predicted"/>
<dbReference type="Proteomes" id="UP001549055">
    <property type="component" value="Unassembled WGS sequence"/>
</dbReference>
<accession>A0ABV2JKU4</accession>
<evidence type="ECO:0000313" key="2">
    <source>
        <dbReference type="Proteomes" id="UP001549055"/>
    </source>
</evidence>
<reference evidence="1 2" key="1">
    <citation type="submission" date="2024-06" db="EMBL/GenBank/DDBJ databases">
        <title>Genomic Encyclopedia of Type Strains, Phase IV (KMG-IV): sequencing the most valuable type-strain genomes for metagenomic binning, comparative biology and taxonomic classification.</title>
        <authorList>
            <person name="Goeker M."/>
        </authorList>
    </citation>
    <scope>NUCLEOTIDE SEQUENCE [LARGE SCALE GENOMIC DNA]</scope>
    <source>
        <strain evidence="1 2">DSM 15349</strain>
    </source>
</reference>
<keyword evidence="1" id="KW-0808">Transferase</keyword>
<protein>
    <submittedName>
        <fullName evidence="1">Adenylate kinase family enzyme</fullName>
    </submittedName>
</protein>
<gene>
    <name evidence="1" type="ORF">ABID27_001146</name>
</gene>
<sequence>MKRIIVIGCPGSGKSTFSIKLAVITNLPLVHLDQLNWNADRTTVDSAVFLERQAQAIRQPSWIIDGNYGSSMEFRLKACDTIIFLDYPLEVCLEGIASRVGTVRPDMPWVETELDEEFLAFIRNFSHTSRPNILSLLSQYPDKEQYIFHSREEAAQFLEKMKKP</sequence>
<dbReference type="InterPro" id="IPR027417">
    <property type="entry name" value="P-loop_NTPase"/>
</dbReference>
<name>A0ABV2JKU4_9STRE</name>
<dbReference type="Gene3D" id="3.40.50.300">
    <property type="entry name" value="P-loop containing nucleotide triphosphate hydrolases"/>
    <property type="match status" value="1"/>
</dbReference>
<organism evidence="1 2">
    <name type="scientific">Streptococcus gallinaceus</name>
    <dbReference type="NCBI Taxonomy" id="165758"/>
    <lineage>
        <taxon>Bacteria</taxon>
        <taxon>Bacillati</taxon>
        <taxon>Bacillota</taxon>
        <taxon>Bacilli</taxon>
        <taxon>Lactobacillales</taxon>
        <taxon>Streptococcaceae</taxon>
        <taxon>Streptococcus</taxon>
    </lineage>
</organism>
<comment type="caution">
    <text evidence="1">The sequence shown here is derived from an EMBL/GenBank/DDBJ whole genome shotgun (WGS) entry which is preliminary data.</text>
</comment>
<dbReference type="EMBL" id="JBEPMK010000003">
    <property type="protein sequence ID" value="MET3644522.1"/>
    <property type="molecule type" value="Genomic_DNA"/>
</dbReference>
<dbReference type="SUPFAM" id="SSF52540">
    <property type="entry name" value="P-loop containing nucleoside triphosphate hydrolases"/>
    <property type="match status" value="1"/>
</dbReference>
<dbReference type="GO" id="GO:0016301">
    <property type="term" value="F:kinase activity"/>
    <property type="evidence" value="ECO:0007669"/>
    <property type="project" value="UniProtKB-KW"/>
</dbReference>
<keyword evidence="1" id="KW-0418">Kinase</keyword>
<keyword evidence="2" id="KW-1185">Reference proteome</keyword>
<dbReference type="PANTHER" id="PTHR37816">
    <property type="entry name" value="YALI0E33011P"/>
    <property type="match status" value="1"/>
</dbReference>
<dbReference type="PANTHER" id="PTHR37816:SF3">
    <property type="entry name" value="MODULATES DNA TOPOLOGY"/>
    <property type="match status" value="1"/>
</dbReference>
<evidence type="ECO:0000313" key="1">
    <source>
        <dbReference type="EMBL" id="MET3644522.1"/>
    </source>
</evidence>